<sequence length="507" mass="55188">MDNVVTKRAFPTSNEPISESEPVTQSILPSIPNWRVICLCISLCFGLFLALLDTSIVATALYTIGVEFDSLNSVSWVALAYTLSYIGCAVLFARIGDIAGRKNAFAVAFIIFIAFSLGCGFAKSLDQLIVFRVLQGVGGSGLYSLTMVIFPEISSPEMRKWVGSLIGAVVAMSGVLGPVIGGLITRYTSWRWIFWINAPIGIGPLVLFYVVWPDKNQLLHSKRRPLRQLDLIGAFILILASILVVFAFQEAGLQTNSWKKPLFLYTGFGGGEAGYDVSMETHQESGLYVCLPLRLQVVNGKSPLTAGLGFLPMLGSTAVASFLGGILNGTKNRAQVLYPRYRIPYTWRRGHMAFWFFVGLGFGLTVSTVSMLSNYESSIRDHAVAQGITSQARILGGSIGIAASTAILGLTRQQQLAGIVSSAQLASLESSSKSMTYAEIQAVRQAYSDSFSEDMKVCAIVAGICVLMTIGTWKKNPVTIQQRLNEQIEEETERLKKTVLVVEEPEP</sequence>
<feature type="transmembrane region" description="Helical" evidence="5">
    <location>
        <begin position="231"/>
        <end position="249"/>
    </location>
</feature>
<feature type="transmembrane region" description="Helical" evidence="5">
    <location>
        <begin position="129"/>
        <end position="150"/>
    </location>
</feature>
<organism evidence="7 8">
    <name type="scientific">Monilinia fructicola</name>
    <name type="common">Brown rot fungus</name>
    <name type="synonym">Ciboria fructicola</name>
    <dbReference type="NCBI Taxonomy" id="38448"/>
    <lineage>
        <taxon>Eukaryota</taxon>
        <taxon>Fungi</taxon>
        <taxon>Dikarya</taxon>
        <taxon>Ascomycota</taxon>
        <taxon>Pezizomycotina</taxon>
        <taxon>Leotiomycetes</taxon>
        <taxon>Helotiales</taxon>
        <taxon>Sclerotiniaceae</taxon>
        <taxon>Monilinia</taxon>
    </lineage>
</organism>
<feature type="transmembrane region" description="Helical" evidence="5">
    <location>
        <begin position="36"/>
        <end position="62"/>
    </location>
</feature>
<feature type="transmembrane region" description="Helical" evidence="5">
    <location>
        <begin position="190"/>
        <end position="211"/>
    </location>
</feature>
<comment type="caution">
    <text evidence="7">The sequence shown here is derived from an EMBL/GenBank/DDBJ whole genome shotgun (WGS) entry which is preliminary data.</text>
</comment>
<feature type="transmembrane region" description="Helical" evidence="5">
    <location>
        <begin position="74"/>
        <end position="92"/>
    </location>
</feature>
<keyword evidence="2 5" id="KW-0812">Transmembrane</keyword>
<name>A0A5M9K712_MONFR</name>
<dbReference type="GO" id="GO:0005886">
    <property type="term" value="C:plasma membrane"/>
    <property type="evidence" value="ECO:0007669"/>
    <property type="project" value="TreeGrafter"/>
</dbReference>
<evidence type="ECO:0000256" key="2">
    <source>
        <dbReference type="ARBA" id="ARBA00022692"/>
    </source>
</evidence>
<gene>
    <name evidence="7" type="ORF">EYC84_006046</name>
</gene>
<keyword evidence="4 5" id="KW-0472">Membrane</keyword>
<dbReference type="AlphaFoldDB" id="A0A5M9K712"/>
<evidence type="ECO:0000256" key="3">
    <source>
        <dbReference type="ARBA" id="ARBA00022989"/>
    </source>
</evidence>
<evidence type="ECO:0000259" key="6">
    <source>
        <dbReference type="PROSITE" id="PS50850"/>
    </source>
</evidence>
<dbReference type="Proteomes" id="UP000322873">
    <property type="component" value="Unassembled WGS sequence"/>
</dbReference>
<keyword evidence="8" id="KW-1185">Reference proteome</keyword>
<accession>A0A5M9K712</accession>
<dbReference type="PANTHER" id="PTHR23501">
    <property type="entry name" value="MAJOR FACILITATOR SUPERFAMILY"/>
    <property type="match status" value="1"/>
</dbReference>
<dbReference type="SUPFAM" id="SSF103473">
    <property type="entry name" value="MFS general substrate transporter"/>
    <property type="match status" value="1"/>
</dbReference>
<dbReference type="Gene3D" id="1.20.1250.20">
    <property type="entry name" value="MFS general substrate transporter like domains"/>
    <property type="match status" value="1"/>
</dbReference>
<dbReference type="CDD" id="cd17321">
    <property type="entry name" value="MFS_MMR_MDR_like"/>
    <property type="match status" value="1"/>
</dbReference>
<dbReference type="PANTHER" id="PTHR23501:SF43">
    <property type="entry name" value="MULTIDRUG TRANSPORTER, PUTATIVE (AFU_ORTHOLOGUE AFUA_6G03040)-RELATED"/>
    <property type="match status" value="1"/>
</dbReference>
<dbReference type="InterPro" id="IPR020846">
    <property type="entry name" value="MFS_dom"/>
</dbReference>
<dbReference type="GO" id="GO:0022857">
    <property type="term" value="F:transmembrane transporter activity"/>
    <property type="evidence" value="ECO:0007669"/>
    <property type="project" value="InterPro"/>
</dbReference>
<evidence type="ECO:0000313" key="7">
    <source>
        <dbReference type="EMBL" id="KAA8574605.1"/>
    </source>
</evidence>
<dbReference type="Pfam" id="PF07690">
    <property type="entry name" value="MFS_1"/>
    <property type="match status" value="1"/>
</dbReference>
<evidence type="ECO:0000256" key="5">
    <source>
        <dbReference type="SAM" id="Phobius"/>
    </source>
</evidence>
<dbReference type="PROSITE" id="PS50850">
    <property type="entry name" value="MFS"/>
    <property type="match status" value="1"/>
</dbReference>
<feature type="transmembrane region" description="Helical" evidence="5">
    <location>
        <begin position="162"/>
        <end position="184"/>
    </location>
</feature>
<keyword evidence="3 5" id="KW-1133">Transmembrane helix</keyword>
<protein>
    <recommendedName>
        <fullName evidence="6">Major facilitator superfamily (MFS) profile domain-containing protein</fullName>
    </recommendedName>
</protein>
<proteinExistence type="predicted"/>
<feature type="domain" description="Major facilitator superfamily (MFS) profile" evidence="6">
    <location>
        <begin position="39"/>
        <end position="480"/>
    </location>
</feature>
<feature type="transmembrane region" description="Helical" evidence="5">
    <location>
        <begin position="351"/>
        <end position="372"/>
    </location>
</feature>
<evidence type="ECO:0000256" key="1">
    <source>
        <dbReference type="ARBA" id="ARBA00004141"/>
    </source>
</evidence>
<reference evidence="7 8" key="1">
    <citation type="submission" date="2019-06" db="EMBL/GenBank/DDBJ databases">
        <title>Genome Sequence of the Brown Rot Fungal Pathogen Monilinia fructicola.</title>
        <authorList>
            <person name="De Miccolis Angelini R.M."/>
            <person name="Landi L."/>
            <person name="Abate D."/>
            <person name="Pollastro S."/>
            <person name="Romanazzi G."/>
            <person name="Faretra F."/>
        </authorList>
    </citation>
    <scope>NUCLEOTIDE SEQUENCE [LARGE SCALE GENOMIC DNA]</scope>
    <source>
        <strain evidence="7 8">Mfrc123</strain>
    </source>
</reference>
<dbReference type="InterPro" id="IPR036259">
    <property type="entry name" value="MFS_trans_sf"/>
</dbReference>
<comment type="subcellular location">
    <subcellularLocation>
        <location evidence="1">Membrane</location>
        <topology evidence="1">Multi-pass membrane protein</topology>
    </subcellularLocation>
</comment>
<feature type="transmembrane region" description="Helical" evidence="5">
    <location>
        <begin position="392"/>
        <end position="411"/>
    </location>
</feature>
<dbReference type="VEuPathDB" id="FungiDB:MFRU_015g00040"/>
<dbReference type="EMBL" id="VICG01000003">
    <property type="protein sequence ID" value="KAA8574605.1"/>
    <property type="molecule type" value="Genomic_DNA"/>
</dbReference>
<evidence type="ECO:0000313" key="8">
    <source>
        <dbReference type="Proteomes" id="UP000322873"/>
    </source>
</evidence>
<evidence type="ECO:0000256" key="4">
    <source>
        <dbReference type="ARBA" id="ARBA00023136"/>
    </source>
</evidence>
<dbReference type="InterPro" id="IPR011701">
    <property type="entry name" value="MFS"/>
</dbReference>
<feature type="transmembrane region" description="Helical" evidence="5">
    <location>
        <begin position="104"/>
        <end position="123"/>
    </location>
</feature>
<feature type="transmembrane region" description="Helical" evidence="5">
    <location>
        <begin position="310"/>
        <end position="330"/>
    </location>
</feature>